<dbReference type="Proteomes" id="UP001385951">
    <property type="component" value="Unassembled WGS sequence"/>
</dbReference>
<accession>A0AAW0G539</accession>
<sequence>MGTNRQKVYLDVVNIDHYDLILGVPFLQQFGVKLDFRHETITSGTEVIRSLQVGEEVRTAKPMKRVYTGTSAKYQWAEKDQYE</sequence>
<evidence type="ECO:0000313" key="1">
    <source>
        <dbReference type="EMBL" id="KAK7688423.1"/>
    </source>
</evidence>
<protein>
    <recommendedName>
        <fullName evidence="3">Gag-pol polyprotein</fullName>
    </recommendedName>
</protein>
<name>A0AAW0G539_9APHY</name>
<dbReference type="AlphaFoldDB" id="A0AAW0G539"/>
<evidence type="ECO:0000313" key="2">
    <source>
        <dbReference type="Proteomes" id="UP001385951"/>
    </source>
</evidence>
<keyword evidence="2" id="KW-1185">Reference proteome</keyword>
<dbReference type="EMBL" id="JASBNA010000011">
    <property type="protein sequence ID" value="KAK7688423.1"/>
    <property type="molecule type" value="Genomic_DNA"/>
</dbReference>
<organism evidence="1 2">
    <name type="scientific">Cerrena zonata</name>
    <dbReference type="NCBI Taxonomy" id="2478898"/>
    <lineage>
        <taxon>Eukaryota</taxon>
        <taxon>Fungi</taxon>
        <taxon>Dikarya</taxon>
        <taxon>Basidiomycota</taxon>
        <taxon>Agaricomycotina</taxon>
        <taxon>Agaricomycetes</taxon>
        <taxon>Polyporales</taxon>
        <taxon>Cerrenaceae</taxon>
        <taxon>Cerrena</taxon>
    </lineage>
</organism>
<dbReference type="Gene3D" id="2.40.70.10">
    <property type="entry name" value="Acid Proteases"/>
    <property type="match status" value="1"/>
</dbReference>
<comment type="caution">
    <text evidence="1">The sequence shown here is derived from an EMBL/GenBank/DDBJ whole genome shotgun (WGS) entry which is preliminary data.</text>
</comment>
<dbReference type="InterPro" id="IPR021109">
    <property type="entry name" value="Peptidase_aspartic_dom_sf"/>
</dbReference>
<gene>
    <name evidence="1" type="ORF">QCA50_008796</name>
</gene>
<reference evidence="1 2" key="1">
    <citation type="submission" date="2022-09" db="EMBL/GenBank/DDBJ databases">
        <authorList>
            <person name="Palmer J.M."/>
        </authorList>
    </citation>
    <scope>NUCLEOTIDE SEQUENCE [LARGE SCALE GENOMIC DNA]</scope>
    <source>
        <strain evidence="1 2">DSM 7382</strain>
    </source>
</reference>
<evidence type="ECO:0008006" key="3">
    <source>
        <dbReference type="Google" id="ProtNLM"/>
    </source>
</evidence>
<proteinExistence type="predicted"/>